<proteinExistence type="predicted"/>
<accession>A0ABY4IRJ0</accession>
<sequence length="460" mass="46309">MSRTRVFRVVATGARVAVGAAVAIACVAGVVTAIHAPWPEVAHEPAQVEVTPLPGAPMLVCNGDFRAIGRDSSDPLSMRSAGSPSVTVDGTGGAPASAPIAVPDLIGGAEVDRFTGKVVDRSAPLIAATESISVSATDLAGFAALPCGESRLESWLVGGSVATGTKDIVTLTNAAAVTSTVTLSTYGDSRSNRTVIVPAMTQVALPLSSIAAGNTTPVVEVTAEGAPVRAVLQSSFVRTLDPAGIDLQEAVAGPQRHPVIVGVQSFDGDGDNADMTVLRLLSAGEDGRAVVAVRAVGSPEVVEEFTVDLSADTPAEASLSALAPGSYSVSIDADTPVVAGVRQQNGFGKGADFSWMTPAPEIGTDALFAVPNGPQPALYLINEDGADATVTLENLGSGNSREVVVPAGSSVAATLNGDTVYRLSTSDAVRAAMSMSGAGALATWPLQPSAGAEKSITVYP</sequence>
<dbReference type="InterPro" id="IPR043777">
    <property type="entry name" value="DUF5719"/>
</dbReference>
<name>A0ABY4IRJ0_9MICO</name>
<feature type="region of interest" description="Disordered" evidence="1">
    <location>
        <begin position="72"/>
        <end position="93"/>
    </location>
</feature>
<dbReference type="Proteomes" id="UP000831963">
    <property type="component" value="Chromosome"/>
</dbReference>
<dbReference type="EMBL" id="CP078077">
    <property type="protein sequence ID" value="UPL15232.1"/>
    <property type="molecule type" value="Genomic_DNA"/>
</dbReference>
<gene>
    <name evidence="2" type="ORF">KV396_12420</name>
</gene>
<dbReference type="Pfam" id="PF18986">
    <property type="entry name" value="DUF5719"/>
    <property type="match status" value="1"/>
</dbReference>
<evidence type="ECO:0000313" key="3">
    <source>
        <dbReference type="Proteomes" id="UP000831963"/>
    </source>
</evidence>
<organism evidence="2 3">
    <name type="scientific">Microbacterium galbinum</name>
    <dbReference type="NCBI Taxonomy" id="2851646"/>
    <lineage>
        <taxon>Bacteria</taxon>
        <taxon>Bacillati</taxon>
        <taxon>Actinomycetota</taxon>
        <taxon>Actinomycetes</taxon>
        <taxon>Micrococcales</taxon>
        <taxon>Microbacteriaceae</taxon>
        <taxon>Microbacterium</taxon>
    </lineage>
</organism>
<evidence type="ECO:0000313" key="2">
    <source>
        <dbReference type="EMBL" id="UPL15232.1"/>
    </source>
</evidence>
<reference evidence="2 3" key="1">
    <citation type="submission" date="2021-06" db="EMBL/GenBank/DDBJ databases">
        <title>Genome-based taxonomic framework of Microbacterium strains isolated from marine environment, the description of four new species and reclassification of four preexisting species.</title>
        <authorList>
            <person name="Lee S.D."/>
            <person name="Kim S.-M."/>
            <person name="Byeon Y.-S."/>
            <person name="Yang H.L."/>
            <person name="Kim I.S."/>
        </authorList>
    </citation>
    <scope>NUCLEOTIDE SEQUENCE [LARGE SCALE GENOMIC DNA]</scope>
    <source>
        <strain evidence="2 3">SSW1-36</strain>
    </source>
</reference>
<dbReference type="RefSeq" id="WP_247955920.1">
    <property type="nucleotide sequence ID" value="NZ_CP078077.1"/>
</dbReference>
<protein>
    <recommendedName>
        <fullName evidence="4">Large extracellular alpha-helical protein</fullName>
    </recommendedName>
</protein>
<keyword evidence="3" id="KW-1185">Reference proteome</keyword>
<evidence type="ECO:0000256" key="1">
    <source>
        <dbReference type="SAM" id="MobiDB-lite"/>
    </source>
</evidence>
<evidence type="ECO:0008006" key="4">
    <source>
        <dbReference type="Google" id="ProtNLM"/>
    </source>
</evidence>
<dbReference type="PROSITE" id="PS51257">
    <property type="entry name" value="PROKAR_LIPOPROTEIN"/>
    <property type="match status" value="1"/>
</dbReference>